<reference evidence="3" key="1">
    <citation type="submission" date="2017-02" db="EMBL/GenBank/DDBJ databases">
        <title>Fungal Comparative Genomics of Melanconis species and Ophiognomonia clavigignenti-juglandacearum at Different Phylogenetic Distances.</title>
        <authorList>
            <person name="Demers J.E."/>
            <person name="Castlebury L.A."/>
        </authorList>
    </citation>
    <scope>NUCLEOTIDE SEQUENCE</scope>
    <source>
        <strain evidence="3">ATCC36624</strain>
    </source>
</reference>
<gene>
    <name evidence="3" type="primary">orf180</name>
</gene>
<dbReference type="EMBL" id="KY575058">
    <property type="protein sequence ID" value="ATI20585.1"/>
    <property type="molecule type" value="Genomic_DNA"/>
</dbReference>
<geneLocation type="mitochondrion" evidence="3"/>
<keyword evidence="3" id="KW-0255">Endonuclease</keyword>
<sequence>MMALIYNLLLLILIYFKCIKLRVKSYNISRIKPLPYTVIKQGRVNNIKGVILYNRVKAMQPLTVRHMSSGFIDQDRANFLEWFRGFTDAEGCFTIGAVGNSHYFQFSFTIGLHIDDIEVLEYIQKTLGMGNIHISGGMAVWGVRRQEDIVRIIDIFNLVPLNTVKHLDFLDFYKAFDIYG</sequence>
<dbReference type="Pfam" id="PF00961">
    <property type="entry name" value="LAGLIDADG_1"/>
    <property type="match status" value="1"/>
</dbReference>
<dbReference type="Gene3D" id="3.10.28.10">
    <property type="entry name" value="Homing endonucleases"/>
    <property type="match status" value="1"/>
</dbReference>
<accession>A0A2C9DSE2</accession>
<feature type="chain" id="PRO_5012654777" evidence="1">
    <location>
        <begin position="26"/>
        <end position="180"/>
    </location>
</feature>
<dbReference type="InterPro" id="IPR027434">
    <property type="entry name" value="Homing_endonucl"/>
</dbReference>
<protein>
    <submittedName>
        <fullName evidence="3">LAGLIDADG endonuclease</fullName>
    </submittedName>
</protein>
<dbReference type="InterPro" id="IPR051289">
    <property type="entry name" value="LAGLIDADG_Endonuclease"/>
</dbReference>
<feature type="domain" description="Homing endonuclease LAGLIDADG" evidence="2">
    <location>
        <begin position="85"/>
        <end position="175"/>
    </location>
</feature>
<dbReference type="AlphaFoldDB" id="A0A2C9DSE2"/>
<evidence type="ECO:0000313" key="3">
    <source>
        <dbReference type="EMBL" id="ATI20585.1"/>
    </source>
</evidence>
<name>A0A2C9DSE2_9PEZI</name>
<dbReference type="PANTHER" id="PTHR36181:SF2">
    <property type="entry name" value="INTRON-ENCODED ENDONUCLEASE AI3-RELATED"/>
    <property type="match status" value="1"/>
</dbReference>
<dbReference type="PANTHER" id="PTHR36181">
    <property type="entry name" value="INTRON-ENCODED ENDONUCLEASE AI3-RELATED"/>
    <property type="match status" value="1"/>
</dbReference>
<evidence type="ECO:0000256" key="1">
    <source>
        <dbReference type="SAM" id="SignalP"/>
    </source>
</evidence>
<dbReference type="InterPro" id="IPR004860">
    <property type="entry name" value="LAGLIDADG_dom"/>
</dbReference>
<keyword evidence="3" id="KW-0496">Mitochondrion</keyword>
<dbReference type="GO" id="GO:0004519">
    <property type="term" value="F:endonuclease activity"/>
    <property type="evidence" value="ECO:0007669"/>
    <property type="project" value="UniProtKB-KW"/>
</dbReference>
<feature type="signal peptide" evidence="1">
    <location>
        <begin position="1"/>
        <end position="25"/>
    </location>
</feature>
<keyword evidence="3" id="KW-0540">Nuclease</keyword>
<proteinExistence type="predicted"/>
<evidence type="ECO:0000259" key="2">
    <source>
        <dbReference type="Pfam" id="PF00961"/>
    </source>
</evidence>
<dbReference type="GO" id="GO:0005739">
    <property type="term" value="C:mitochondrion"/>
    <property type="evidence" value="ECO:0007669"/>
    <property type="project" value="UniProtKB-ARBA"/>
</dbReference>
<keyword evidence="1" id="KW-0732">Signal</keyword>
<keyword evidence="3" id="KW-0378">Hydrolase</keyword>
<organism evidence="3">
    <name type="scientific">Ophiognomonia clavigignenti-juglandacearum</name>
    <dbReference type="NCBI Taxonomy" id="218668"/>
    <lineage>
        <taxon>Eukaryota</taxon>
        <taxon>Fungi</taxon>
        <taxon>Dikarya</taxon>
        <taxon>Ascomycota</taxon>
        <taxon>Pezizomycotina</taxon>
        <taxon>Sordariomycetes</taxon>
        <taxon>Sordariomycetidae</taxon>
        <taxon>Diaporthales</taxon>
        <taxon>Gnomoniaceae</taxon>
        <taxon>Ophiognomonia</taxon>
    </lineage>
</organism>
<dbReference type="SUPFAM" id="SSF55608">
    <property type="entry name" value="Homing endonucleases"/>
    <property type="match status" value="1"/>
</dbReference>